<evidence type="ECO:0000313" key="2">
    <source>
        <dbReference type="Proteomes" id="UP000004524"/>
    </source>
</evidence>
<sequence>MKHQKHYKRFLFLLAMLLTVTFAVAQTDERTKKQKDYLSFIQGQTISPFDYLSQKIKQYNVVSLGEDHWIKDHMLFLADYLDYVANDTTFHIDALAWESGNSIDQKKADTLMMSKTFREDLALQILRDAPETYGWPYKEALEDIKALWRYNRAQGKFTRLLLLDPPYMLQLLDGDKYEYTLSRDQSTANKIAGYVGSNRKVLYYAGLSHTMRQFHSSYNSKSGMYNVQATAGKILSVLYPNRVFTIKLWGGLMGSNGYIPSADDFRWERSSDGLADEAFRCNGNRPVGFDIAGSPFANILISDFFHFQYSERMLSKSNGSPFRANESLGDRVDGIIFFRPVNEFSIPHIEPKMFDDVFLKRIEKRTKGEVKTLNDLYLYIKKNHPILSEDLDSLSTY</sequence>
<organism evidence="1 2">
    <name type="scientific">Segatella baroniae B14</name>
    <dbReference type="NCBI Taxonomy" id="752555"/>
    <lineage>
        <taxon>Bacteria</taxon>
        <taxon>Pseudomonadati</taxon>
        <taxon>Bacteroidota</taxon>
        <taxon>Bacteroidia</taxon>
        <taxon>Bacteroidales</taxon>
        <taxon>Prevotellaceae</taxon>
        <taxon>Segatella</taxon>
    </lineage>
</organism>
<keyword evidence="2" id="KW-1185">Reference proteome</keyword>
<dbReference type="AlphaFoldDB" id="D8E0I6"/>
<dbReference type="RefSeq" id="WP_006283800.1">
    <property type="nucleotide sequence ID" value="NZ_ADWO01000096.1"/>
</dbReference>
<dbReference type="OrthoDB" id="2963278at2"/>
<protein>
    <submittedName>
        <fullName evidence="1">Uncharacterized protein</fullName>
    </submittedName>
</protein>
<proteinExistence type="predicted"/>
<name>D8E0I6_9BACT</name>
<reference evidence="1 2" key="1">
    <citation type="journal article" date="2010" name="Microb. Ecol.">
        <title>Comparative genome analysis of Prevotella ruminicola and Prevotella bryantii: insights into their environmental niche.</title>
        <authorList>
            <consortium name="North American Consortium for Rumen Bacteria"/>
            <person name="Purushe J."/>
            <person name="Fouts D.E."/>
            <person name="Morrison M."/>
            <person name="White B.A."/>
            <person name="Mackie R.I."/>
            <person name="Coutinho P.M."/>
            <person name="Henrissat B."/>
            <person name="Nelson K.E."/>
        </authorList>
    </citation>
    <scope>NUCLEOTIDE SEQUENCE [LARGE SCALE GENOMIC DNA]</scope>
    <source>
        <strain evidence="1 2">B14</strain>
    </source>
</reference>
<dbReference type="EMBL" id="ADWO01000096">
    <property type="protein sequence ID" value="EFI70775.1"/>
    <property type="molecule type" value="Genomic_DNA"/>
</dbReference>
<evidence type="ECO:0000313" key="1">
    <source>
        <dbReference type="EMBL" id="EFI70775.1"/>
    </source>
</evidence>
<gene>
    <name evidence="1" type="ORF">PBR_0811</name>
</gene>
<dbReference type="Proteomes" id="UP000004524">
    <property type="component" value="Unassembled WGS sequence"/>
</dbReference>
<accession>D8E0I6</accession>
<comment type="caution">
    <text evidence="1">The sequence shown here is derived from an EMBL/GenBank/DDBJ whole genome shotgun (WGS) entry which is preliminary data.</text>
</comment>